<reference evidence="6 7" key="1">
    <citation type="submission" date="2017-06" db="EMBL/GenBank/DDBJ databases">
        <title>Draft genome sequence of anaerobic fermentative bacterium Anaeromicrobium sediminis DY2726D isolated from West Pacific Ocean sediments.</title>
        <authorList>
            <person name="Zeng X."/>
        </authorList>
    </citation>
    <scope>NUCLEOTIDE SEQUENCE [LARGE SCALE GENOMIC DNA]</scope>
    <source>
        <strain evidence="6 7">DY2726D</strain>
    </source>
</reference>
<evidence type="ECO:0000256" key="2">
    <source>
        <dbReference type="ARBA" id="ARBA00023002"/>
    </source>
</evidence>
<keyword evidence="1" id="KW-0732">Signal</keyword>
<organism evidence="6 7">
    <name type="scientific">Anaeromicrobium sediminis</name>
    <dbReference type="NCBI Taxonomy" id="1478221"/>
    <lineage>
        <taxon>Bacteria</taxon>
        <taxon>Bacillati</taxon>
        <taxon>Bacillota</taxon>
        <taxon>Clostridia</taxon>
        <taxon>Peptostreptococcales</taxon>
        <taxon>Thermotaleaceae</taxon>
        <taxon>Anaeromicrobium</taxon>
    </lineage>
</organism>
<dbReference type="GO" id="GO:0016853">
    <property type="term" value="F:isomerase activity"/>
    <property type="evidence" value="ECO:0007669"/>
    <property type="project" value="UniProtKB-KW"/>
</dbReference>
<evidence type="ECO:0000256" key="1">
    <source>
        <dbReference type="ARBA" id="ARBA00022729"/>
    </source>
</evidence>
<dbReference type="InterPro" id="IPR036249">
    <property type="entry name" value="Thioredoxin-like_sf"/>
</dbReference>
<dbReference type="EMBL" id="NIBG01000003">
    <property type="protein sequence ID" value="PAB60515.1"/>
    <property type="molecule type" value="Genomic_DNA"/>
</dbReference>
<keyword evidence="6" id="KW-0413">Isomerase</keyword>
<name>A0A267MNR5_9FIRM</name>
<accession>A0A267MNR5</accession>
<dbReference type="InterPro" id="IPR001853">
    <property type="entry name" value="DSBA-like_thioredoxin_dom"/>
</dbReference>
<dbReference type="Pfam" id="PF01323">
    <property type="entry name" value="DSBA"/>
    <property type="match status" value="1"/>
</dbReference>
<dbReference type="Proteomes" id="UP000216024">
    <property type="component" value="Unassembled WGS sequence"/>
</dbReference>
<keyword evidence="2" id="KW-0560">Oxidoreductase</keyword>
<evidence type="ECO:0000313" key="7">
    <source>
        <dbReference type="Proteomes" id="UP000216024"/>
    </source>
</evidence>
<evidence type="ECO:0000256" key="3">
    <source>
        <dbReference type="ARBA" id="ARBA00023157"/>
    </source>
</evidence>
<proteinExistence type="predicted"/>
<dbReference type="Gene3D" id="3.40.30.10">
    <property type="entry name" value="Glutaredoxin"/>
    <property type="match status" value="1"/>
</dbReference>
<keyword evidence="7" id="KW-1185">Reference proteome</keyword>
<dbReference type="AlphaFoldDB" id="A0A267MNR5"/>
<evidence type="ECO:0000313" key="6">
    <source>
        <dbReference type="EMBL" id="PAB60515.1"/>
    </source>
</evidence>
<protein>
    <submittedName>
        <fullName evidence="6">Dithiol-disulfide isomerase</fullName>
    </submittedName>
</protein>
<dbReference type="OrthoDB" id="9799122at2"/>
<feature type="domain" description="DSBA-like thioredoxin" evidence="5">
    <location>
        <begin position="2"/>
        <end position="201"/>
    </location>
</feature>
<dbReference type="PANTHER" id="PTHR13887:SF14">
    <property type="entry name" value="DISULFIDE BOND FORMATION PROTEIN D"/>
    <property type="match status" value="1"/>
</dbReference>
<dbReference type="SUPFAM" id="SSF52833">
    <property type="entry name" value="Thioredoxin-like"/>
    <property type="match status" value="1"/>
</dbReference>
<dbReference type="PANTHER" id="PTHR13887">
    <property type="entry name" value="GLUTATHIONE S-TRANSFERASE KAPPA"/>
    <property type="match status" value="1"/>
</dbReference>
<gene>
    <name evidence="6" type="ORF">CCE28_05610</name>
</gene>
<sequence length="206" mass="23907">MTIEFFHDVLCSWCYILSPRLRELVKEFPEIEVIHRSFALSKTPEDTIRAFGSMENAKEEIMKHWRASNINDEDKRISTDLMECQDFNYPYSMPGLLGCKAAEIQGGQEAHWNYFDLVQRAHLTEARNIADEEVLYDVAVQVGLNKEKFIKDFNSETVKKMVEDDINLSRQKHVNSVPTIIINGEHKISGALKYDVLKEFISKNYL</sequence>
<evidence type="ECO:0000259" key="5">
    <source>
        <dbReference type="Pfam" id="PF01323"/>
    </source>
</evidence>
<keyword evidence="3" id="KW-1015">Disulfide bond</keyword>
<keyword evidence="4" id="KW-0676">Redox-active center</keyword>
<evidence type="ECO:0000256" key="4">
    <source>
        <dbReference type="ARBA" id="ARBA00023284"/>
    </source>
</evidence>
<dbReference type="GO" id="GO:0016491">
    <property type="term" value="F:oxidoreductase activity"/>
    <property type="evidence" value="ECO:0007669"/>
    <property type="project" value="UniProtKB-KW"/>
</dbReference>
<comment type="caution">
    <text evidence="6">The sequence shown here is derived from an EMBL/GenBank/DDBJ whole genome shotgun (WGS) entry which is preliminary data.</text>
</comment>